<keyword evidence="1" id="KW-1133">Transmembrane helix</keyword>
<reference evidence="2 3" key="1">
    <citation type="submission" date="2023-06" db="EMBL/GenBank/DDBJ databases">
        <title>Sporosarcina sp. nov., isolated from Korean traditional fermented seafood 'Jeotgal'.</title>
        <authorList>
            <person name="Yang A.I."/>
            <person name="Shin N.-R."/>
        </authorList>
    </citation>
    <scope>NUCLEOTIDE SEQUENCE [LARGE SCALE GENOMIC DNA]</scope>
    <source>
        <strain evidence="2 3">KCTC13119</strain>
    </source>
</reference>
<name>A0ABU4GE03_9BACL</name>
<keyword evidence="3" id="KW-1185">Reference proteome</keyword>
<keyword evidence="1" id="KW-0812">Transmembrane</keyword>
<feature type="transmembrane region" description="Helical" evidence="1">
    <location>
        <begin position="40"/>
        <end position="57"/>
    </location>
</feature>
<dbReference type="Proteomes" id="UP001282284">
    <property type="component" value="Unassembled WGS sequence"/>
</dbReference>
<evidence type="ECO:0000256" key="1">
    <source>
        <dbReference type="SAM" id="Phobius"/>
    </source>
</evidence>
<accession>A0ABU4GE03</accession>
<comment type="caution">
    <text evidence="2">The sequence shown here is derived from an EMBL/GenBank/DDBJ whole genome shotgun (WGS) entry which is preliminary data.</text>
</comment>
<sequence>MKEFELSFRNPEVKMYVILVAPSFLFALLIILFSNADSKNIYAASIQAVGLAGYYVWRMFHRRKEKLKNNG</sequence>
<gene>
    <name evidence="2" type="ORF">QT711_18855</name>
</gene>
<keyword evidence="1" id="KW-0472">Membrane</keyword>
<evidence type="ECO:0000313" key="3">
    <source>
        <dbReference type="Proteomes" id="UP001282284"/>
    </source>
</evidence>
<dbReference type="EMBL" id="JAUBDI010000034">
    <property type="protein sequence ID" value="MDW0115215.1"/>
    <property type="molecule type" value="Genomic_DNA"/>
</dbReference>
<organism evidence="2 3">
    <name type="scientific">Sporosarcina saromensis</name>
    <dbReference type="NCBI Taxonomy" id="359365"/>
    <lineage>
        <taxon>Bacteria</taxon>
        <taxon>Bacillati</taxon>
        <taxon>Bacillota</taxon>
        <taxon>Bacilli</taxon>
        <taxon>Bacillales</taxon>
        <taxon>Caryophanaceae</taxon>
        <taxon>Sporosarcina</taxon>
    </lineage>
</organism>
<protein>
    <submittedName>
        <fullName evidence="2">Uncharacterized protein</fullName>
    </submittedName>
</protein>
<proteinExistence type="predicted"/>
<evidence type="ECO:0000313" key="2">
    <source>
        <dbReference type="EMBL" id="MDW0115215.1"/>
    </source>
</evidence>
<feature type="transmembrane region" description="Helical" evidence="1">
    <location>
        <begin position="16"/>
        <end position="34"/>
    </location>
</feature>